<evidence type="ECO:0000313" key="4">
    <source>
        <dbReference type="Proteomes" id="UP000249402"/>
    </source>
</evidence>
<evidence type="ECO:0000313" key="3">
    <source>
        <dbReference type="EMBL" id="RAL02427.1"/>
    </source>
</evidence>
<evidence type="ECO:0000256" key="1">
    <source>
        <dbReference type="SAM" id="MobiDB-lite"/>
    </source>
</evidence>
<dbReference type="InterPro" id="IPR054505">
    <property type="entry name" value="Myb_DNA-bind_8"/>
</dbReference>
<feature type="region of interest" description="Disordered" evidence="1">
    <location>
        <begin position="227"/>
        <end position="274"/>
    </location>
</feature>
<dbReference type="VEuPathDB" id="FungiDB:BO80DRAFT_443737"/>
<proteinExistence type="predicted"/>
<feature type="region of interest" description="Disordered" evidence="1">
    <location>
        <begin position="1"/>
        <end position="30"/>
    </location>
</feature>
<protein>
    <recommendedName>
        <fullName evidence="2">Myb-like DNA-binding domain-containing protein</fullName>
    </recommendedName>
</protein>
<dbReference type="Proteomes" id="UP000249402">
    <property type="component" value="Unassembled WGS sequence"/>
</dbReference>
<feature type="domain" description="Myb-like DNA-binding" evidence="2">
    <location>
        <begin position="34"/>
        <end position="79"/>
    </location>
</feature>
<dbReference type="OrthoDB" id="3944408at2759"/>
<dbReference type="GeneID" id="37226251"/>
<reference evidence="3 4" key="1">
    <citation type="submission" date="2018-02" db="EMBL/GenBank/DDBJ databases">
        <title>The genomes of Aspergillus section Nigri reveals drivers in fungal speciation.</title>
        <authorList>
            <consortium name="DOE Joint Genome Institute"/>
            <person name="Vesth T.C."/>
            <person name="Nybo J."/>
            <person name="Theobald S."/>
            <person name="Brandl J."/>
            <person name="Frisvad J.C."/>
            <person name="Nielsen K.F."/>
            <person name="Lyhne E.K."/>
            <person name="Kogle M.E."/>
            <person name="Kuo A."/>
            <person name="Riley R."/>
            <person name="Clum A."/>
            <person name="Nolan M."/>
            <person name="Lipzen A."/>
            <person name="Salamov A."/>
            <person name="Henrissat B."/>
            <person name="Wiebenga A."/>
            <person name="De vries R.P."/>
            <person name="Grigoriev I.V."/>
            <person name="Mortensen U.H."/>
            <person name="Andersen M.R."/>
            <person name="Baker S.E."/>
        </authorList>
    </citation>
    <scope>NUCLEOTIDE SEQUENCE [LARGE SCALE GENOMIC DNA]</scope>
    <source>
        <strain evidence="3 4">CBS 121593</strain>
    </source>
</reference>
<name>A0A395H3E9_9EURO</name>
<accession>A0A395H3E9</accession>
<organism evidence="3 4">
    <name type="scientific">Aspergillus ibericus CBS 121593</name>
    <dbReference type="NCBI Taxonomy" id="1448316"/>
    <lineage>
        <taxon>Eukaryota</taxon>
        <taxon>Fungi</taxon>
        <taxon>Dikarya</taxon>
        <taxon>Ascomycota</taxon>
        <taxon>Pezizomycotina</taxon>
        <taxon>Eurotiomycetes</taxon>
        <taxon>Eurotiomycetidae</taxon>
        <taxon>Eurotiales</taxon>
        <taxon>Aspergillaceae</taxon>
        <taxon>Aspergillus</taxon>
        <taxon>Aspergillus subgen. Circumdati</taxon>
    </lineage>
</organism>
<dbReference type="EMBL" id="KZ824431">
    <property type="protein sequence ID" value="RAL02427.1"/>
    <property type="molecule type" value="Genomic_DNA"/>
</dbReference>
<feature type="compositionally biased region" description="Acidic residues" evidence="1">
    <location>
        <begin position="252"/>
        <end position="264"/>
    </location>
</feature>
<gene>
    <name evidence="3" type="ORF">BO80DRAFT_443737</name>
</gene>
<dbReference type="STRING" id="1448316.A0A395H3E9"/>
<evidence type="ECO:0000259" key="2">
    <source>
        <dbReference type="Pfam" id="PF22980"/>
    </source>
</evidence>
<feature type="compositionally biased region" description="Low complexity" evidence="1">
    <location>
        <begin position="7"/>
        <end position="18"/>
    </location>
</feature>
<feature type="compositionally biased region" description="Basic residues" evidence="1">
    <location>
        <begin position="88"/>
        <end position="98"/>
    </location>
</feature>
<keyword evidence="4" id="KW-1185">Reference proteome</keyword>
<dbReference type="Pfam" id="PF22980">
    <property type="entry name" value="Myb_DNA-bind_8"/>
    <property type="match status" value="1"/>
</dbReference>
<sequence length="274" mass="30278">MSALHMTTPTTSPSTQTPPTTPRRSRAMPIDGPTVKFLYTIIKQLDLKSIDWSLVATELGISNGHAARMRYSRFKQQMEGIAPTPRSARAKKPTKKAAKTSPTKAELAREPVSPQSASPQPRPTLKQEPDYLPYGLGSQIKAEAHTQTMPRLEDIPLAAPSPMESPHVNMMPNWGNITIAAPPTRDGMPYYPMNFAPGDPYYYSPMNMVAGLLNEPGALSWEPFKSEPVEEDGTIDKAIKEEQQPEVKAEPQDEPEEAVEEEAQEESKVVLIDD</sequence>
<feature type="compositionally biased region" description="Basic and acidic residues" evidence="1">
    <location>
        <begin position="227"/>
        <end position="251"/>
    </location>
</feature>
<dbReference type="RefSeq" id="XP_025576754.1">
    <property type="nucleotide sequence ID" value="XM_025721386.1"/>
</dbReference>
<feature type="region of interest" description="Disordered" evidence="1">
    <location>
        <begin position="80"/>
        <end position="129"/>
    </location>
</feature>
<dbReference type="AlphaFoldDB" id="A0A395H3E9"/>